<keyword evidence="4" id="KW-1185">Reference proteome</keyword>
<reference evidence="3 4" key="1">
    <citation type="journal article" date="2013" name="PLoS ONE">
        <title>Sequence Divergence and Conservation in Genomes ofHelicobacter cetorum Strains from a Dolphin and a Whale.</title>
        <authorList>
            <person name="Kersulyte D."/>
            <person name="Rossi M."/>
            <person name="Berg D.E."/>
        </authorList>
    </citation>
    <scope>NUCLEOTIDE SEQUENCE [LARGE SCALE GENOMIC DNA]</scope>
    <source>
        <strain evidence="3 4">MIT 99-5656</strain>
    </source>
</reference>
<comment type="function">
    <text evidence="2">One of several proteins that assist in the late maturation steps of the functional core of the 30S ribosomal subunit. Associates with free 30S ribosomal subunits (but not with 30S subunits that are part of 70S ribosomes or polysomes). Required for efficient processing of 16S rRNA. May interact with the 5'-terminal helix region of 16S rRNA.</text>
</comment>
<dbReference type="InterPro" id="IPR000238">
    <property type="entry name" value="RbfA"/>
</dbReference>
<evidence type="ECO:0000313" key="3">
    <source>
        <dbReference type="EMBL" id="AFI06619.1"/>
    </source>
</evidence>
<dbReference type="STRING" id="1163745.HCD_08175"/>
<comment type="similarity">
    <text evidence="2">Belongs to the RbfA family.</text>
</comment>
<dbReference type="SUPFAM" id="SSF89919">
    <property type="entry name" value="Ribosome-binding factor A, RbfA"/>
    <property type="match status" value="1"/>
</dbReference>
<dbReference type="HOGENOM" id="CLU_089475_6_5_7"/>
<evidence type="ECO:0000256" key="2">
    <source>
        <dbReference type="HAMAP-Rule" id="MF_00003"/>
    </source>
</evidence>
<gene>
    <name evidence="2 3" type="primary">rbfA</name>
    <name evidence="3" type="ordered locus">HCD_08175</name>
</gene>
<dbReference type="EMBL" id="CP003481">
    <property type="protein sequence ID" value="AFI06619.1"/>
    <property type="molecule type" value="Genomic_DNA"/>
</dbReference>
<dbReference type="KEGG" id="hcm:HCD_08175"/>
<dbReference type="InterPro" id="IPR023799">
    <property type="entry name" value="RbfA_dom_sf"/>
</dbReference>
<dbReference type="InterPro" id="IPR015946">
    <property type="entry name" value="KH_dom-like_a/b"/>
</dbReference>
<organism evidence="3 4">
    <name type="scientific">Helicobacter cetorum (strain ATCC BAA-540 / CCUG 52418 / MIT 99-5656)</name>
    <dbReference type="NCBI Taxonomy" id="1163745"/>
    <lineage>
        <taxon>Bacteria</taxon>
        <taxon>Pseudomonadati</taxon>
        <taxon>Campylobacterota</taxon>
        <taxon>Epsilonproteobacteria</taxon>
        <taxon>Campylobacterales</taxon>
        <taxon>Helicobacteraceae</taxon>
        <taxon>Helicobacter</taxon>
    </lineage>
</organism>
<evidence type="ECO:0000256" key="1">
    <source>
        <dbReference type="ARBA" id="ARBA00022517"/>
    </source>
</evidence>
<dbReference type="PATRIC" id="fig|1163745.3.peg.1734"/>
<keyword evidence="2" id="KW-0963">Cytoplasm</keyword>
<dbReference type="Proteomes" id="UP000005013">
    <property type="component" value="Chromosome"/>
</dbReference>
<dbReference type="InterPro" id="IPR020053">
    <property type="entry name" value="Ribosome-bd_factorA_CS"/>
</dbReference>
<dbReference type="GO" id="GO:0030490">
    <property type="term" value="P:maturation of SSU-rRNA"/>
    <property type="evidence" value="ECO:0007669"/>
    <property type="project" value="UniProtKB-UniRule"/>
</dbReference>
<dbReference type="HAMAP" id="MF_00003">
    <property type="entry name" value="RbfA"/>
    <property type="match status" value="1"/>
</dbReference>
<dbReference type="RefSeq" id="WP_014660084.1">
    <property type="nucleotide sequence ID" value="NC_017735.1"/>
</dbReference>
<evidence type="ECO:0000313" key="4">
    <source>
        <dbReference type="Proteomes" id="UP000005013"/>
    </source>
</evidence>
<dbReference type="PROSITE" id="PS01319">
    <property type="entry name" value="RBFA"/>
    <property type="match status" value="1"/>
</dbReference>
<dbReference type="NCBIfam" id="TIGR00082">
    <property type="entry name" value="rbfA"/>
    <property type="match status" value="1"/>
</dbReference>
<dbReference type="Gene3D" id="3.30.300.20">
    <property type="match status" value="1"/>
</dbReference>
<dbReference type="Pfam" id="PF02033">
    <property type="entry name" value="RBFA"/>
    <property type="match status" value="1"/>
</dbReference>
<sequence>MNVHKERLESNLLELLQEALSSLNDSELNSLSVTKVECSRGKHHAHVFVLSQDCKILSKLKKAESLIRQYVLQASGWFKCPKLSFALDNSLEEQLRLDALFNQIAEGKNDD</sequence>
<dbReference type="GO" id="GO:0005737">
    <property type="term" value="C:cytoplasm"/>
    <property type="evidence" value="ECO:0007669"/>
    <property type="project" value="UniProtKB-SubCell"/>
</dbReference>
<dbReference type="eggNOG" id="COG0858">
    <property type="taxonomic scope" value="Bacteria"/>
</dbReference>
<name>I0EUK0_HELCM</name>
<dbReference type="AlphaFoldDB" id="I0EUK0"/>
<comment type="subcellular location">
    <subcellularLocation>
        <location evidence="2">Cytoplasm</location>
    </subcellularLocation>
</comment>
<protein>
    <recommendedName>
        <fullName evidence="2">Ribosome-binding factor A</fullName>
    </recommendedName>
</protein>
<accession>I0EUK0</accession>
<dbReference type="OrthoDB" id="5339518at2"/>
<proteinExistence type="inferred from homology"/>
<keyword evidence="1 2" id="KW-0690">Ribosome biogenesis</keyword>
<comment type="subunit">
    <text evidence="2">Monomer. Binds 30S ribosomal subunits, but not 50S ribosomal subunits or 70S ribosomes.</text>
</comment>